<dbReference type="Pfam" id="PF20174">
    <property type="entry name" value="DUF6540"/>
    <property type="match status" value="1"/>
</dbReference>
<evidence type="ECO:0008006" key="3">
    <source>
        <dbReference type="Google" id="ProtNLM"/>
    </source>
</evidence>
<dbReference type="OrthoDB" id="37659at2759"/>
<protein>
    <recommendedName>
        <fullName evidence="3">PPPDE domain-containing protein</fullName>
    </recommendedName>
</protein>
<sequence length="150" mass="17259">MAEGNSQIVLEVTQVWRGKDSEGKDLPLHWALTFKTAGTDDRPIGNCYNAAGNIDTYCYEAERDIMLRNDNWRGSLPVGRIPAESLHKFERILSQIPITRHDPSWNCQNWVWASLRELRHAGFSIEPVLTWSRLRDGMFDLLEAWECGDI</sequence>
<proteinExistence type="predicted"/>
<dbReference type="AlphaFoldDB" id="A0A1M2VW42"/>
<evidence type="ECO:0000313" key="1">
    <source>
        <dbReference type="EMBL" id="OJT11837.1"/>
    </source>
</evidence>
<evidence type="ECO:0000313" key="2">
    <source>
        <dbReference type="Proteomes" id="UP000184267"/>
    </source>
</evidence>
<organism evidence="1 2">
    <name type="scientific">Trametes pubescens</name>
    <name type="common">White-rot fungus</name>
    <dbReference type="NCBI Taxonomy" id="154538"/>
    <lineage>
        <taxon>Eukaryota</taxon>
        <taxon>Fungi</taxon>
        <taxon>Dikarya</taxon>
        <taxon>Basidiomycota</taxon>
        <taxon>Agaricomycotina</taxon>
        <taxon>Agaricomycetes</taxon>
        <taxon>Polyporales</taxon>
        <taxon>Polyporaceae</taxon>
        <taxon>Trametes</taxon>
    </lineage>
</organism>
<dbReference type="OMA" id="YCYEAER"/>
<reference evidence="1 2" key="1">
    <citation type="submission" date="2016-10" db="EMBL/GenBank/DDBJ databases">
        <title>Genome sequence of the basidiomycete white-rot fungus Trametes pubescens.</title>
        <authorList>
            <person name="Makela M.R."/>
            <person name="Granchi Z."/>
            <person name="Peng M."/>
            <person name="De Vries R.P."/>
            <person name="Grigoriev I."/>
            <person name="Riley R."/>
            <person name="Hilden K."/>
        </authorList>
    </citation>
    <scope>NUCLEOTIDE SEQUENCE [LARGE SCALE GENOMIC DNA]</scope>
    <source>
        <strain evidence="1 2">FBCC735</strain>
    </source>
</reference>
<comment type="caution">
    <text evidence="1">The sequence shown here is derived from an EMBL/GenBank/DDBJ whole genome shotgun (WGS) entry which is preliminary data.</text>
</comment>
<dbReference type="InterPro" id="IPR046670">
    <property type="entry name" value="DUF6540"/>
</dbReference>
<dbReference type="Proteomes" id="UP000184267">
    <property type="component" value="Unassembled WGS sequence"/>
</dbReference>
<gene>
    <name evidence="1" type="ORF">TRAPUB_11632</name>
</gene>
<name>A0A1M2VW42_TRAPU</name>
<dbReference type="EMBL" id="MNAD01000569">
    <property type="protein sequence ID" value="OJT11837.1"/>
    <property type="molecule type" value="Genomic_DNA"/>
</dbReference>
<accession>A0A1M2VW42</accession>
<keyword evidence="2" id="KW-1185">Reference proteome</keyword>